<gene>
    <name evidence="2" type="ORF">M6B38_176550</name>
</gene>
<dbReference type="EMBL" id="JANAVB010035020">
    <property type="protein sequence ID" value="KAJ6805927.1"/>
    <property type="molecule type" value="Genomic_DNA"/>
</dbReference>
<dbReference type="Gene3D" id="3.40.1190.20">
    <property type="match status" value="1"/>
</dbReference>
<feature type="domain" description="Carbohydrate kinase PfkB" evidence="1">
    <location>
        <begin position="80"/>
        <end position="246"/>
    </location>
</feature>
<dbReference type="InterPro" id="IPR052562">
    <property type="entry name" value="Ketohexokinase-related"/>
</dbReference>
<dbReference type="Pfam" id="PF00294">
    <property type="entry name" value="PfkB"/>
    <property type="match status" value="1"/>
</dbReference>
<proteinExistence type="predicted"/>
<reference evidence="2" key="1">
    <citation type="journal article" date="2023" name="GigaByte">
        <title>Genome assembly of the bearded iris, Iris pallida Lam.</title>
        <authorList>
            <person name="Bruccoleri R.E."/>
            <person name="Oakeley E.J."/>
            <person name="Faust A.M.E."/>
            <person name="Altorfer M."/>
            <person name="Dessus-Babus S."/>
            <person name="Burckhardt D."/>
            <person name="Oertli M."/>
            <person name="Naumann U."/>
            <person name="Petersen F."/>
            <person name="Wong J."/>
        </authorList>
    </citation>
    <scope>NUCLEOTIDE SEQUENCE</scope>
    <source>
        <strain evidence="2">GSM-AAB239-AS_SAM_17_03QT</strain>
    </source>
</reference>
<evidence type="ECO:0000313" key="3">
    <source>
        <dbReference type="Proteomes" id="UP001140949"/>
    </source>
</evidence>
<protein>
    <recommendedName>
        <fullName evidence="1">Carbohydrate kinase PfkB domain-containing protein</fullName>
    </recommendedName>
</protein>
<evidence type="ECO:0000313" key="2">
    <source>
        <dbReference type="EMBL" id="KAJ6805927.1"/>
    </source>
</evidence>
<dbReference type="Proteomes" id="UP001140949">
    <property type="component" value="Unassembled WGS sequence"/>
</dbReference>
<dbReference type="InterPro" id="IPR011611">
    <property type="entry name" value="PfkB_dom"/>
</dbReference>
<name>A0AAX6ENZ4_IRIPA</name>
<dbReference type="PANTHER" id="PTHR42774">
    <property type="entry name" value="PHOSPHOTRANSFERASE SYSTEM TRANSPORT PROTEIN"/>
    <property type="match status" value="1"/>
</dbReference>
<organism evidence="2 3">
    <name type="scientific">Iris pallida</name>
    <name type="common">Sweet iris</name>
    <dbReference type="NCBI Taxonomy" id="29817"/>
    <lineage>
        <taxon>Eukaryota</taxon>
        <taxon>Viridiplantae</taxon>
        <taxon>Streptophyta</taxon>
        <taxon>Embryophyta</taxon>
        <taxon>Tracheophyta</taxon>
        <taxon>Spermatophyta</taxon>
        <taxon>Magnoliopsida</taxon>
        <taxon>Liliopsida</taxon>
        <taxon>Asparagales</taxon>
        <taxon>Iridaceae</taxon>
        <taxon>Iridoideae</taxon>
        <taxon>Irideae</taxon>
        <taxon>Iris</taxon>
    </lineage>
</organism>
<dbReference type="SUPFAM" id="SSF53613">
    <property type="entry name" value="Ribokinase-like"/>
    <property type="match status" value="1"/>
</dbReference>
<dbReference type="AlphaFoldDB" id="A0AAX6ENZ4"/>
<dbReference type="InterPro" id="IPR029056">
    <property type="entry name" value="Ribokinase-like"/>
</dbReference>
<keyword evidence="3" id="KW-1185">Reference proteome</keyword>
<evidence type="ECO:0000259" key="1">
    <source>
        <dbReference type="Pfam" id="PF00294"/>
    </source>
</evidence>
<reference evidence="2" key="2">
    <citation type="submission" date="2023-04" db="EMBL/GenBank/DDBJ databases">
        <authorList>
            <person name="Bruccoleri R.E."/>
            <person name="Oakeley E.J."/>
            <person name="Faust A.-M."/>
            <person name="Dessus-Babus S."/>
            <person name="Altorfer M."/>
            <person name="Burckhardt D."/>
            <person name="Oertli M."/>
            <person name="Naumann U."/>
            <person name="Petersen F."/>
            <person name="Wong J."/>
        </authorList>
    </citation>
    <scope>NUCLEOTIDE SEQUENCE</scope>
    <source>
        <strain evidence="2">GSM-AAB239-AS_SAM_17_03QT</strain>
        <tissue evidence="2">Leaf</tissue>
    </source>
</reference>
<sequence length="290" mass="31809">MLLTYPYPLPSSLSQKLPSLSPYPYSYSYSYSNPNRRRLFLPITRACRAEMSSPAPPPLPDNRVVLGCGGVSVDYLATVAAYPKPDDKIRSTSLKVEGGGNVGNALTGAARLGLQPRVISKVANDAQGRNVLEEFEKDGVDTSYMVVSEGGNSPFTYVIVDNQTKTRTCIHTPGSPPMLPDELSNSKLYSAIEGANLVYLDVRLHETAIVVAEEATRRKIPILIDAERKREGLDELLNLATYVVCSAKFPQARTTDGSPLCANCISIHASEIAKYQVFNRDSWRERLHDA</sequence>
<dbReference type="PANTHER" id="PTHR42774:SF3">
    <property type="entry name" value="KETOHEXOKINASE"/>
    <property type="match status" value="1"/>
</dbReference>
<accession>A0AAX6ENZ4</accession>
<comment type="caution">
    <text evidence="2">The sequence shown here is derived from an EMBL/GenBank/DDBJ whole genome shotgun (WGS) entry which is preliminary data.</text>
</comment>